<keyword evidence="1" id="KW-0472">Membrane</keyword>
<dbReference type="Gene3D" id="3.30.565.10">
    <property type="entry name" value="Histidine kinase-like ATPase, C-terminal domain"/>
    <property type="match status" value="1"/>
</dbReference>
<accession>A0ABR7THH0</accession>
<name>A0ABR7THH0_9BACT</name>
<dbReference type="InterPro" id="IPR050640">
    <property type="entry name" value="Bact_2-comp_sensor_kinase"/>
</dbReference>
<comment type="caution">
    <text evidence="3">The sequence shown here is derived from an EMBL/GenBank/DDBJ whole genome shotgun (WGS) entry which is preliminary data.</text>
</comment>
<feature type="transmembrane region" description="Helical" evidence="1">
    <location>
        <begin position="41"/>
        <end position="59"/>
    </location>
</feature>
<dbReference type="PANTHER" id="PTHR34220">
    <property type="entry name" value="SENSOR HISTIDINE KINASE YPDA"/>
    <property type="match status" value="1"/>
</dbReference>
<reference evidence="3 4" key="1">
    <citation type="submission" date="2020-09" db="EMBL/GenBank/DDBJ databases">
        <title>Genome sequences of type strains of Chitinophaga qingshengii and Chitinophaga varians.</title>
        <authorList>
            <person name="Kittiwongwattana C."/>
        </authorList>
    </citation>
    <scope>NUCLEOTIDE SEQUENCE [LARGE SCALE GENOMIC DNA]</scope>
    <source>
        <strain evidence="3 4">JCM 30026</strain>
    </source>
</reference>
<dbReference type="GO" id="GO:0016301">
    <property type="term" value="F:kinase activity"/>
    <property type="evidence" value="ECO:0007669"/>
    <property type="project" value="UniProtKB-KW"/>
</dbReference>
<evidence type="ECO:0000313" key="4">
    <source>
        <dbReference type="Proteomes" id="UP000659124"/>
    </source>
</evidence>
<evidence type="ECO:0000256" key="1">
    <source>
        <dbReference type="SAM" id="Phobius"/>
    </source>
</evidence>
<dbReference type="EMBL" id="JACVFC010000001">
    <property type="protein sequence ID" value="MBC9929050.1"/>
    <property type="molecule type" value="Genomic_DNA"/>
</dbReference>
<gene>
    <name evidence="3" type="ORF">ICL07_01620</name>
</gene>
<keyword evidence="3" id="KW-0418">Kinase</keyword>
<dbReference type="InterPro" id="IPR036890">
    <property type="entry name" value="HATPase_C_sf"/>
</dbReference>
<evidence type="ECO:0000313" key="3">
    <source>
        <dbReference type="EMBL" id="MBC9929050.1"/>
    </source>
</evidence>
<keyword evidence="4" id="KW-1185">Reference proteome</keyword>
<proteinExistence type="predicted"/>
<dbReference type="InterPro" id="IPR010559">
    <property type="entry name" value="Sig_transdc_His_kin_internal"/>
</dbReference>
<sequence>MKIQTMKQQRLLHAGFWLLMVVIITEPIIRARDTQGMMEWLIYFALYLSSFYANYSWLFPRWQRDRQWAPLLLGWLGLMLLDTVVVLGLNAFFGRYQEGTIDFKILRWFLHTGYLFCYLMPLGIAWRFAEDWFYHDRIKRRMETQQLTTELAFLKSQLNPHFLFNTLNSIYVLAYQQSPDTADAVMKLSEMMHYMMDDSNQDRVPLRKELAYIEQLIALQRLRVHGEMACHLTVNGDLDQYRIAPLLLVPFVENIFKHAVLNDAAHPVEISLVLCNDQLCFQAANLINEGQKDPGKGIGLVNVQRRLELLYPGKYRYETSISGRQYTIALTIQLS</sequence>
<keyword evidence="1" id="KW-0812">Transmembrane</keyword>
<evidence type="ECO:0000259" key="2">
    <source>
        <dbReference type="Pfam" id="PF06580"/>
    </source>
</evidence>
<feature type="transmembrane region" description="Helical" evidence="1">
    <location>
        <begin position="71"/>
        <end position="93"/>
    </location>
</feature>
<keyword evidence="3" id="KW-0808">Transferase</keyword>
<feature type="transmembrane region" description="Helical" evidence="1">
    <location>
        <begin position="105"/>
        <end position="129"/>
    </location>
</feature>
<organism evidence="3 4">
    <name type="scientific">Chitinophaga qingshengii</name>
    <dbReference type="NCBI Taxonomy" id="1569794"/>
    <lineage>
        <taxon>Bacteria</taxon>
        <taxon>Pseudomonadati</taxon>
        <taxon>Bacteroidota</taxon>
        <taxon>Chitinophagia</taxon>
        <taxon>Chitinophagales</taxon>
        <taxon>Chitinophagaceae</taxon>
        <taxon>Chitinophaga</taxon>
    </lineage>
</organism>
<dbReference type="Proteomes" id="UP000659124">
    <property type="component" value="Unassembled WGS sequence"/>
</dbReference>
<dbReference type="RefSeq" id="WP_188086203.1">
    <property type="nucleotide sequence ID" value="NZ_JACVFC010000001.1"/>
</dbReference>
<dbReference type="Pfam" id="PF06580">
    <property type="entry name" value="His_kinase"/>
    <property type="match status" value="1"/>
</dbReference>
<protein>
    <submittedName>
        <fullName evidence="3">Sensor histidine kinase</fullName>
    </submittedName>
</protein>
<feature type="domain" description="Signal transduction histidine kinase internal region" evidence="2">
    <location>
        <begin position="150"/>
        <end position="225"/>
    </location>
</feature>
<feature type="transmembrane region" description="Helical" evidence="1">
    <location>
        <begin position="12"/>
        <end position="29"/>
    </location>
</feature>
<dbReference type="PANTHER" id="PTHR34220:SF7">
    <property type="entry name" value="SENSOR HISTIDINE KINASE YPDA"/>
    <property type="match status" value="1"/>
</dbReference>
<keyword evidence="1" id="KW-1133">Transmembrane helix</keyword>